<dbReference type="EMBL" id="JAUCMV010000004">
    <property type="protein sequence ID" value="KAK0405738.1"/>
    <property type="molecule type" value="Genomic_DNA"/>
</dbReference>
<protein>
    <submittedName>
        <fullName evidence="1">Uncharacterized protein</fullName>
    </submittedName>
</protein>
<comment type="caution">
    <text evidence="1">The sequence shown here is derived from an EMBL/GenBank/DDBJ whole genome shotgun (WGS) entry which is preliminary data.</text>
</comment>
<keyword evidence="2" id="KW-1185">Reference proteome</keyword>
<organism evidence="1 2">
    <name type="scientific">Steinernema hermaphroditum</name>
    <dbReference type="NCBI Taxonomy" id="289476"/>
    <lineage>
        <taxon>Eukaryota</taxon>
        <taxon>Metazoa</taxon>
        <taxon>Ecdysozoa</taxon>
        <taxon>Nematoda</taxon>
        <taxon>Chromadorea</taxon>
        <taxon>Rhabditida</taxon>
        <taxon>Tylenchina</taxon>
        <taxon>Panagrolaimomorpha</taxon>
        <taxon>Strongyloidoidea</taxon>
        <taxon>Steinernematidae</taxon>
        <taxon>Steinernema</taxon>
    </lineage>
</organism>
<name>A0AA39LQD6_9BILA</name>
<dbReference type="AlphaFoldDB" id="A0AA39LQD6"/>
<evidence type="ECO:0000313" key="2">
    <source>
        <dbReference type="Proteomes" id="UP001175271"/>
    </source>
</evidence>
<reference evidence="1" key="1">
    <citation type="submission" date="2023-06" db="EMBL/GenBank/DDBJ databases">
        <title>Genomic analysis of the entomopathogenic nematode Steinernema hermaphroditum.</title>
        <authorList>
            <person name="Schwarz E.M."/>
            <person name="Heppert J.K."/>
            <person name="Baniya A."/>
            <person name="Schwartz H.T."/>
            <person name="Tan C.-H."/>
            <person name="Antoshechkin I."/>
            <person name="Sternberg P.W."/>
            <person name="Goodrich-Blair H."/>
            <person name="Dillman A.R."/>
        </authorList>
    </citation>
    <scope>NUCLEOTIDE SEQUENCE</scope>
    <source>
        <strain evidence="1">PS9179</strain>
        <tissue evidence="1">Whole animal</tissue>
    </source>
</reference>
<sequence>MGRKRKLPTFIPITTTPYERMASRVALREIRISVLDEEILELQRFLLEKKIERLRRDIKIAALQHQVETLQGSPKCS</sequence>
<proteinExistence type="predicted"/>
<gene>
    <name evidence="1" type="ORF">QR680_018169</name>
</gene>
<dbReference type="Proteomes" id="UP001175271">
    <property type="component" value="Unassembled WGS sequence"/>
</dbReference>
<evidence type="ECO:0000313" key="1">
    <source>
        <dbReference type="EMBL" id="KAK0405738.1"/>
    </source>
</evidence>
<accession>A0AA39LQD6</accession>